<dbReference type="KEGG" id="hpar:AL518_08225"/>
<protein>
    <submittedName>
        <fullName evidence="3">Type 1 fimbrial protein</fullName>
    </submittedName>
</protein>
<comment type="caution">
    <text evidence="3">The sequence shown here is derived from an EMBL/GenBank/DDBJ whole genome shotgun (WGS) entry which is preliminary data.</text>
</comment>
<evidence type="ECO:0000259" key="2">
    <source>
        <dbReference type="Pfam" id="PF00419"/>
    </source>
</evidence>
<gene>
    <name evidence="3" type="ORF">CJD50_10700</name>
</gene>
<dbReference type="PANTHER" id="PTHR33420">
    <property type="entry name" value="FIMBRIAL SUBUNIT ELFA-RELATED"/>
    <property type="match status" value="1"/>
</dbReference>
<feature type="chain" id="PRO_5013059188" evidence="1">
    <location>
        <begin position="24"/>
        <end position="174"/>
    </location>
</feature>
<dbReference type="InterPro" id="IPR036937">
    <property type="entry name" value="Adhesion_dom_fimbrial_sf"/>
</dbReference>
<dbReference type="Gene3D" id="2.60.40.1090">
    <property type="entry name" value="Fimbrial-type adhesion domain"/>
    <property type="match status" value="1"/>
</dbReference>
<dbReference type="InterPro" id="IPR050263">
    <property type="entry name" value="Bact_Fimbrial_Adh_Pro"/>
</dbReference>
<sequence>MKKLLSYGMSFSLFLLAMQSGMATEVNNFTINYSIGVRPATCEVNTSKVDIVFEDAIGANMLETLGNMTEWNSGHSIELTNCEPGLKINMWMAGTPDQDVQFYKNEGTANNIMIELSGDEKNISYQNGSVQVFQLQPQQTAISIPLKARLLNNGNGAATPGTVRAVVTATFSYN</sequence>
<dbReference type="OrthoDB" id="6465350at2"/>
<dbReference type="GO" id="GO:0043709">
    <property type="term" value="P:cell adhesion involved in single-species biofilm formation"/>
    <property type="evidence" value="ECO:0007669"/>
    <property type="project" value="TreeGrafter"/>
</dbReference>
<dbReference type="PANTHER" id="PTHR33420:SF27">
    <property type="entry name" value="PROTEIN FIMG"/>
    <property type="match status" value="1"/>
</dbReference>
<name>A0A2A2MEN7_9GAMM</name>
<organism evidence="3 4">
    <name type="scientific">Hafnia paralvei</name>
    <dbReference type="NCBI Taxonomy" id="546367"/>
    <lineage>
        <taxon>Bacteria</taxon>
        <taxon>Pseudomonadati</taxon>
        <taxon>Pseudomonadota</taxon>
        <taxon>Gammaproteobacteria</taxon>
        <taxon>Enterobacterales</taxon>
        <taxon>Hafniaceae</taxon>
        <taxon>Hafnia</taxon>
    </lineage>
</organism>
<dbReference type="RefSeq" id="WP_008814641.1">
    <property type="nucleotide sequence ID" value="NZ_CAUFSP010000018.1"/>
</dbReference>
<feature type="domain" description="Fimbrial-type adhesion" evidence="2">
    <location>
        <begin position="34"/>
        <end position="173"/>
    </location>
</feature>
<feature type="signal peptide" evidence="1">
    <location>
        <begin position="1"/>
        <end position="23"/>
    </location>
</feature>
<dbReference type="GO" id="GO:0009289">
    <property type="term" value="C:pilus"/>
    <property type="evidence" value="ECO:0007669"/>
    <property type="project" value="InterPro"/>
</dbReference>
<reference evidence="3 4" key="1">
    <citation type="submission" date="2017-08" db="EMBL/GenBank/DDBJ databases">
        <title>Draft Genome Sequence of Hafnia alvei CITHA-6 Isolated from Raw Bovine Milk.</title>
        <authorList>
            <person name="Culligan E.P."/>
            <person name="Mcsweeney A."/>
            <person name="O'Doherty C."/>
            <person name="Gleeson E."/>
            <person name="O'Riordan D."/>
            <person name="Sleator R.D."/>
        </authorList>
    </citation>
    <scope>NUCLEOTIDE SEQUENCE [LARGE SCALE GENOMIC DNA]</scope>
    <source>
        <strain evidence="3 4">CITHA-6</strain>
    </source>
</reference>
<dbReference type="SUPFAM" id="SSF49401">
    <property type="entry name" value="Bacterial adhesins"/>
    <property type="match status" value="1"/>
</dbReference>
<dbReference type="EMBL" id="NQMS01000003">
    <property type="protein sequence ID" value="PAV96901.1"/>
    <property type="molecule type" value="Genomic_DNA"/>
</dbReference>
<proteinExistence type="predicted"/>
<accession>A0A2A2MEN7</accession>
<evidence type="ECO:0000256" key="1">
    <source>
        <dbReference type="SAM" id="SignalP"/>
    </source>
</evidence>
<keyword evidence="4" id="KW-1185">Reference proteome</keyword>
<dbReference type="InterPro" id="IPR000259">
    <property type="entry name" value="Adhesion_dom_fimbrial"/>
</dbReference>
<dbReference type="AlphaFoldDB" id="A0A2A2MEN7"/>
<evidence type="ECO:0000313" key="3">
    <source>
        <dbReference type="EMBL" id="PAV96901.1"/>
    </source>
</evidence>
<dbReference type="Pfam" id="PF00419">
    <property type="entry name" value="Fimbrial"/>
    <property type="match status" value="1"/>
</dbReference>
<dbReference type="Proteomes" id="UP000218796">
    <property type="component" value="Unassembled WGS sequence"/>
</dbReference>
<dbReference type="InterPro" id="IPR008966">
    <property type="entry name" value="Adhesion_dom_sf"/>
</dbReference>
<keyword evidence="1" id="KW-0732">Signal</keyword>
<evidence type="ECO:0000313" key="4">
    <source>
        <dbReference type="Proteomes" id="UP000218796"/>
    </source>
</evidence>